<dbReference type="EMBL" id="MLFT02000009">
    <property type="protein sequence ID" value="PHT38015.1"/>
    <property type="molecule type" value="Genomic_DNA"/>
</dbReference>
<dbReference type="InterPro" id="IPR001245">
    <property type="entry name" value="Ser-Thr/Tyr_kinase_cat_dom"/>
</dbReference>
<dbReference type="Proteomes" id="UP000224567">
    <property type="component" value="Unassembled WGS sequence"/>
</dbReference>
<keyword evidence="3" id="KW-1185">Reference proteome</keyword>
<name>A0A2G2VYG5_CAPBA</name>
<evidence type="ECO:0000259" key="1">
    <source>
        <dbReference type="Pfam" id="PF07714"/>
    </source>
</evidence>
<feature type="domain" description="Serine-threonine/tyrosine-protein kinase catalytic" evidence="1">
    <location>
        <begin position="70"/>
        <end position="120"/>
    </location>
</feature>
<gene>
    <name evidence="2" type="ORF">CQW23_21588</name>
</gene>
<evidence type="ECO:0000313" key="2">
    <source>
        <dbReference type="EMBL" id="PHT38015.1"/>
    </source>
</evidence>
<dbReference type="SUPFAM" id="SSF56112">
    <property type="entry name" value="Protein kinase-like (PK-like)"/>
    <property type="match status" value="1"/>
</dbReference>
<dbReference type="OrthoDB" id="1747977at2759"/>
<dbReference type="GO" id="GO:0004672">
    <property type="term" value="F:protein kinase activity"/>
    <property type="evidence" value="ECO:0007669"/>
    <property type="project" value="InterPro"/>
</dbReference>
<dbReference type="Gene3D" id="3.30.200.20">
    <property type="entry name" value="Phosphorylase Kinase, domain 1"/>
    <property type="match status" value="1"/>
</dbReference>
<dbReference type="InterPro" id="IPR011009">
    <property type="entry name" value="Kinase-like_dom_sf"/>
</dbReference>
<reference evidence="2 3" key="1">
    <citation type="journal article" date="2017" name="Genome Biol.">
        <title>New reference genome sequences of hot pepper reveal the massive evolution of plant disease-resistance genes by retroduplication.</title>
        <authorList>
            <person name="Kim S."/>
            <person name="Park J."/>
            <person name="Yeom S.I."/>
            <person name="Kim Y.M."/>
            <person name="Seo E."/>
            <person name="Kim K.T."/>
            <person name="Kim M.S."/>
            <person name="Lee J.M."/>
            <person name="Cheong K."/>
            <person name="Shin H.S."/>
            <person name="Kim S.B."/>
            <person name="Han K."/>
            <person name="Lee J."/>
            <person name="Park M."/>
            <person name="Lee H.A."/>
            <person name="Lee H.Y."/>
            <person name="Lee Y."/>
            <person name="Oh S."/>
            <person name="Lee J.H."/>
            <person name="Choi E."/>
            <person name="Choi E."/>
            <person name="Lee S.E."/>
            <person name="Jeon J."/>
            <person name="Kim H."/>
            <person name="Choi G."/>
            <person name="Song H."/>
            <person name="Lee J."/>
            <person name="Lee S.C."/>
            <person name="Kwon J.K."/>
            <person name="Lee H.Y."/>
            <person name="Koo N."/>
            <person name="Hong Y."/>
            <person name="Kim R.W."/>
            <person name="Kang W.H."/>
            <person name="Huh J.H."/>
            <person name="Kang B.C."/>
            <person name="Yang T.J."/>
            <person name="Lee Y.H."/>
            <person name="Bennetzen J.L."/>
            <person name="Choi D."/>
        </authorList>
    </citation>
    <scope>NUCLEOTIDE SEQUENCE [LARGE SCALE GENOMIC DNA]</scope>
    <source>
        <strain evidence="3">cv. PBC81</strain>
    </source>
</reference>
<comment type="caution">
    <text evidence="2">The sequence shown here is derived from an EMBL/GenBank/DDBJ whole genome shotgun (WGS) entry which is preliminary data.</text>
</comment>
<dbReference type="STRING" id="33114.A0A2G2VYG5"/>
<reference evidence="3" key="2">
    <citation type="journal article" date="2017" name="J. Anim. Genet.">
        <title>Multiple reference genome sequences of hot pepper reveal the massive evolution of plant disease resistance genes by retroduplication.</title>
        <authorList>
            <person name="Kim S."/>
            <person name="Park J."/>
            <person name="Yeom S.-I."/>
            <person name="Kim Y.-M."/>
            <person name="Seo E."/>
            <person name="Kim K.-T."/>
            <person name="Kim M.-S."/>
            <person name="Lee J.M."/>
            <person name="Cheong K."/>
            <person name="Shin H.-S."/>
            <person name="Kim S.-B."/>
            <person name="Han K."/>
            <person name="Lee J."/>
            <person name="Park M."/>
            <person name="Lee H.-A."/>
            <person name="Lee H.-Y."/>
            <person name="Lee Y."/>
            <person name="Oh S."/>
            <person name="Lee J.H."/>
            <person name="Choi E."/>
            <person name="Choi E."/>
            <person name="Lee S.E."/>
            <person name="Jeon J."/>
            <person name="Kim H."/>
            <person name="Choi G."/>
            <person name="Song H."/>
            <person name="Lee J."/>
            <person name="Lee S.-C."/>
            <person name="Kwon J.-K."/>
            <person name="Lee H.-Y."/>
            <person name="Koo N."/>
            <person name="Hong Y."/>
            <person name="Kim R.W."/>
            <person name="Kang W.-H."/>
            <person name="Huh J.H."/>
            <person name="Kang B.-C."/>
            <person name="Yang T.-J."/>
            <person name="Lee Y.-H."/>
            <person name="Bennetzen J.L."/>
            <person name="Choi D."/>
        </authorList>
    </citation>
    <scope>NUCLEOTIDE SEQUENCE [LARGE SCALE GENOMIC DNA]</scope>
    <source>
        <strain evidence="3">cv. PBC81</strain>
    </source>
</reference>
<dbReference type="InterPro" id="IPR046958">
    <property type="entry name" value="RBK1/2/STUNTED"/>
</dbReference>
<dbReference type="PANTHER" id="PTHR47987:SF12">
    <property type="entry name" value="PROTEIN KINASE FAMILY PROTEIN"/>
    <property type="match status" value="1"/>
</dbReference>
<accession>A0A2G2VYG5</accession>
<protein>
    <submittedName>
        <fullName evidence="2">Receptor-like cytosolic serine/threonine-protein kinase RBK2</fullName>
    </submittedName>
</protein>
<evidence type="ECO:0000313" key="3">
    <source>
        <dbReference type="Proteomes" id="UP000224567"/>
    </source>
</evidence>
<dbReference type="Pfam" id="PF07714">
    <property type="entry name" value="PK_Tyr_Ser-Thr"/>
    <property type="match status" value="1"/>
</dbReference>
<sequence>MEVVLTEAKAAQAIPKLGKWKGAFGDRNPQLEFLSINFILFLCFPDRYRHFLIQSLSFFFISAAYVGPQDERTGDFLSEFGIMAHVSHPNIAKLIGYAVEGELYLVLELSPHGILANMLRS</sequence>
<dbReference type="PANTHER" id="PTHR47987">
    <property type="entry name" value="OS08G0249100 PROTEIN"/>
    <property type="match status" value="1"/>
</dbReference>
<dbReference type="AlphaFoldDB" id="A0A2G2VYG5"/>
<organism evidence="2 3">
    <name type="scientific">Capsicum baccatum</name>
    <name type="common">Peruvian pepper</name>
    <dbReference type="NCBI Taxonomy" id="33114"/>
    <lineage>
        <taxon>Eukaryota</taxon>
        <taxon>Viridiplantae</taxon>
        <taxon>Streptophyta</taxon>
        <taxon>Embryophyta</taxon>
        <taxon>Tracheophyta</taxon>
        <taxon>Spermatophyta</taxon>
        <taxon>Magnoliopsida</taxon>
        <taxon>eudicotyledons</taxon>
        <taxon>Gunneridae</taxon>
        <taxon>Pentapetalae</taxon>
        <taxon>asterids</taxon>
        <taxon>lamiids</taxon>
        <taxon>Solanales</taxon>
        <taxon>Solanaceae</taxon>
        <taxon>Solanoideae</taxon>
        <taxon>Capsiceae</taxon>
        <taxon>Capsicum</taxon>
    </lineage>
</organism>
<proteinExistence type="predicted"/>